<protein>
    <submittedName>
        <fullName evidence="3">Fructose-bisphosphate aldolase, class II</fullName>
    </submittedName>
</protein>
<dbReference type="EMBL" id="FNHW01000001">
    <property type="protein sequence ID" value="SDN08825.1"/>
    <property type="molecule type" value="Genomic_DNA"/>
</dbReference>
<dbReference type="PANTHER" id="PTHR30304">
    <property type="entry name" value="D-TAGATOSE-1,6-BISPHOSPHATE ALDOLASE"/>
    <property type="match status" value="1"/>
</dbReference>
<evidence type="ECO:0000313" key="3">
    <source>
        <dbReference type="EMBL" id="SDN08825.1"/>
    </source>
</evidence>
<evidence type="ECO:0000256" key="1">
    <source>
        <dbReference type="PIRSR" id="PIRSR001359-1"/>
    </source>
</evidence>
<dbReference type="AlphaFoldDB" id="A0A1G9YK20"/>
<dbReference type="PANTHER" id="PTHR30304:SF0">
    <property type="entry name" value="D-TAGATOSE-1,6-BISPHOSPHATE ALDOLASE SUBUNIT GATY-RELATED"/>
    <property type="match status" value="1"/>
</dbReference>
<dbReference type="OrthoDB" id="9803995at2"/>
<name>A0A1G9YK20_9BACL</name>
<dbReference type="CDD" id="cd00947">
    <property type="entry name" value="TBP_aldolase_IIB"/>
    <property type="match status" value="1"/>
</dbReference>
<keyword evidence="4" id="KW-1185">Reference proteome</keyword>
<dbReference type="Proteomes" id="UP000199544">
    <property type="component" value="Unassembled WGS sequence"/>
</dbReference>
<dbReference type="InterPro" id="IPR050246">
    <property type="entry name" value="Class_II_FBP_aldolase"/>
</dbReference>
<dbReference type="STRING" id="459525.SAMN04488137_3454"/>
<feature type="binding site" evidence="2">
    <location>
        <position position="207"/>
    </location>
    <ligand>
        <name>Zn(2+)</name>
        <dbReference type="ChEBI" id="CHEBI:29105"/>
        <label>1</label>
        <note>catalytic</note>
    </ligand>
</feature>
<feature type="binding site" evidence="2">
    <location>
        <position position="83"/>
    </location>
    <ligand>
        <name>Zn(2+)</name>
        <dbReference type="ChEBI" id="CHEBI:29105"/>
        <label>1</label>
        <note>catalytic</note>
    </ligand>
</feature>
<comment type="cofactor">
    <cofactor evidence="2">
        <name>Zn(2+)</name>
        <dbReference type="ChEBI" id="CHEBI:29105"/>
    </cofactor>
    <text evidence="2">Binds 2 Zn(2+) ions per subunit. One is catalytic and the other provides a structural contribution.</text>
</comment>
<organism evidence="3 4">
    <name type="scientific">Fictibacillus solisalsi</name>
    <dbReference type="NCBI Taxonomy" id="459525"/>
    <lineage>
        <taxon>Bacteria</taxon>
        <taxon>Bacillati</taxon>
        <taxon>Bacillota</taxon>
        <taxon>Bacilli</taxon>
        <taxon>Bacillales</taxon>
        <taxon>Fictibacillaceae</taxon>
        <taxon>Fictibacillus</taxon>
    </lineage>
</organism>
<gene>
    <name evidence="3" type="ORF">SAMN04488137_3454</name>
</gene>
<dbReference type="RefSeq" id="WP_090236245.1">
    <property type="nucleotide sequence ID" value="NZ_FNHW01000001.1"/>
</dbReference>
<dbReference type="GO" id="GO:0016832">
    <property type="term" value="F:aldehyde-lyase activity"/>
    <property type="evidence" value="ECO:0007669"/>
    <property type="project" value="InterPro"/>
</dbReference>
<proteinExistence type="predicted"/>
<sequence length="284" mass="31170">MLVTLQEVLQDARQKQYAVPAFDCIGDIMVRTILDTAEKEQSPVILMCLEHNLREPKGFAFLAEYIKTVASQYSIPVVLHLDHAMDFPLVKEAIEHGFTSVMIDGSSLPFEENIKLTKEVADYAHPYKISVEAELGHVGGNELGGNYGTDSLLTEPEQVAEFIERTNCDALAVSIGTAHGVYHAEPNLNIERTKEINRVSKAPLVLHGGSGTPEHQIKEVIANGITKVNLYADCRIAMANGLKEAAKSLKRIDPLPEDMLSPIKHSLAEVVAQKIHLLGSNNRA</sequence>
<feature type="active site" description="Proton donor" evidence="1">
    <location>
        <position position="82"/>
    </location>
</feature>
<dbReference type="PIRSF" id="PIRSF001359">
    <property type="entry name" value="F_bP_aldolase_II"/>
    <property type="match status" value="1"/>
</dbReference>
<reference evidence="4" key="1">
    <citation type="submission" date="2016-10" db="EMBL/GenBank/DDBJ databases">
        <authorList>
            <person name="Varghese N."/>
            <person name="Submissions S."/>
        </authorList>
    </citation>
    <scope>NUCLEOTIDE SEQUENCE [LARGE SCALE GENOMIC DNA]</scope>
    <source>
        <strain evidence="4">CGMCC 1.6854</strain>
    </source>
</reference>
<dbReference type="NCBIfam" id="TIGR00167">
    <property type="entry name" value="cbbA"/>
    <property type="match status" value="1"/>
</dbReference>
<dbReference type="Gene3D" id="3.20.20.70">
    <property type="entry name" value="Aldolase class I"/>
    <property type="match status" value="1"/>
</dbReference>
<feature type="binding site" evidence="2">
    <location>
        <position position="104"/>
    </location>
    <ligand>
        <name>Zn(2+)</name>
        <dbReference type="ChEBI" id="CHEBI:29105"/>
        <label>2</label>
    </ligand>
</feature>
<accession>A0A1G9YK20</accession>
<dbReference type="InterPro" id="IPR013785">
    <property type="entry name" value="Aldolase_TIM"/>
</dbReference>
<feature type="binding site" evidence="2">
    <location>
        <position position="134"/>
    </location>
    <ligand>
        <name>Zn(2+)</name>
        <dbReference type="ChEBI" id="CHEBI:29105"/>
        <label>2</label>
    </ligand>
</feature>
<dbReference type="PROSITE" id="PS00602">
    <property type="entry name" value="ALDOLASE_CLASS_II_1"/>
    <property type="match status" value="1"/>
</dbReference>
<dbReference type="InterPro" id="IPR000771">
    <property type="entry name" value="FBA_II"/>
</dbReference>
<dbReference type="Pfam" id="PF01116">
    <property type="entry name" value="F_bP_aldolase"/>
    <property type="match status" value="1"/>
</dbReference>
<evidence type="ECO:0000313" key="4">
    <source>
        <dbReference type="Proteomes" id="UP000199544"/>
    </source>
</evidence>
<dbReference type="PROSITE" id="PS00806">
    <property type="entry name" value="ALDOLASE_CLASS_II_2"/>
    <property type="match status" value="1"/>
</dbReference>
<dbReference type="GO" id="GO:0008270">
    <property type="term" value="F:zinc ion binding"/>
    <property type="evidence" value="ECO:0007669"/>
    <property type="project" value="InterPro"/>
</dbReference>
<evidence type="ECO:0000256" key="2">
    <source>
        <dbReference type="PIRSR" id="PIRSR001359-3"/>
    </source>
</evidence>
<keyword evidence="2" id="KW-0479">Metal-binding</keyword>
<keyword evidence="2" id="KW-0862">Zinc</keyword>
<dbReference type="SUPFAM" id="SSF51569">
    <property type="entry name" value="Aldolase"/>
    <property type="match status" value="1"/>
</dbReference>
<feature type="binding site" evidence="2">
    <location>
        <position position="179"/>
    </location>
    <ligand>
        <name>Zn(2+)</name>
        <dbReference type="ChEBI" id="CHEBI:29105"/>
        <label>1</label>
        <note>catalytic</note>
    </ligand>
</feature>
<dbReference type="GO" id="GO:0005975">
    <property type="term" value="P:carbohydrate metabolic process"/>
    <property type="evidence" value="ECO:0007669"/>
    <property type="project" value="InterPro"/>
</dbReference>